<keyword evidence="2" id="KW-1185">Reference proteome</keyword>
<name>A0ACB5TWH8_AMBMO</name>
<organism evidence="1 2">
    <name type="scientific">Ambrosiozyma monospora</name>
    <name type="common">Yeast</name>
    <name type="synonym">Endomycopsis monosporus</name>
    <dbReference type="NCBI Taxonomy" id="43982"/>
    <lineage>
        <taxon>Eukaryota</taxon>
        <taxon>Fungi</taxon>
        <taxon>Dikarya</taxon>
        <taxon>Ascomycota</taxon>
        <taxon>Saccharomycotina</taxon>
        <taxon>Pichiomycetes</taxon>
        <taxon>Pichiales</taxon>
        <taxon>Pichiaceae</taxon>
        <taxon>Ambrosiozyma</taxon>
    </lineage>
</organism>
<comment type="caution">
    <text evidence="1">The sequence shown here is derived from an EMBL/GenBank/DDBJ whole genome shotgun (WGS) entry which is preliminary data.</text>
</comment>
<evidence type="ECO:0000313" key="1">
    <source>
        <dbReference type="EMBL" id="GME96337.1"/>
    </source>
</evidence>
<evidence type="ECO:0000313" key="2">
    <source>
        <dbReference type="Proteomes" id="UP001165064"/>
    </source>
</evidence>
<sequence length="281" mass="31332">MMKTILKIPRIEFQPDFVQVITDVQLQKVKEESFWINIGNQTIDIHVTQTGPTTTTFKCVEPYQVKFIRLDSYLFQLELKDHETLKSLFIRVPKQHLITENLNSDLTAIATTSTTGEHEVTLVCGDSHGAINKFQIPVSTTIGSALKPNLSITQAHLSDITNLQIFPSPSSTVLLSTSLDFITRIWSLIDGTNPRVFKGVQLERITSLVLIGHGRNFITGSTDGSVVLWECGSDQKLWMGRRVKNGEDSVMDICVVNETDSKISNTRNNGVETQSNLNNGI</sequence>
<gene>
    <name evidence="1" type="ORF">Amon02_000995800</name>
</gene>
<reference evidence="1" key="1">
    <citation type="submission" date="2023-04" db="EMBL/GenBank/DDBJ databases">
        <title>Ambrosiozyma monospora NBRC 10751.</title>
        <authorList>
            <person name="Ichikawa N."/>
            <person name="Sato H."/>
            <person name="Tonouchi N."/>
        </authorList>
    </citation>
    <scope>NUCLEOTIDE SEQUENCE</scope>
    <source>
        <strain evidence="1">NBRC 10751</strain>
    </source>
</reference>
<accession>A0ACB5TWH8</accession>
<protein>
    <submittedName>
        <fullName evidence="1">Unnamed protein product</fullName>
    </submittedName>
</protein>
<proteinExistence type="predicted"/>
<dbReference type="EMBL" id="BSXS01009716">
    <property type="protein sequence ID" value="GME96337.1"/>
    <property type="molecule type" value="Genomic_DNA"/>
</dbReference>
<dbReference type="Proteomes" id="UP001165064">
    <property type="component" value="Unassembled WGS sequence"/>
</dbReference>